<feature type="domain" description="Glycosyltransferase subfamily 4-like N-terminal" evidence="3">
    <location>
        <begin position="15"/>
        <end position="178"/>
    </location>
</feature>
<dbReference type="EMBL" id="JABANE010000030">
    <property type="protein sequence ID" value="NME68838.1"/>
    <property type="molecule type" value="Genomic_DNA"/>
</dbReference>
<proteinExistence type="predicted"/>
<sequence length="365" mass="42701">MEDHINLVSCQHFFSGIGRYSFELGEEMYKSSAIQLFKPSKPSNADHFYEDQYDWIKGYFYKSFRNLHPYVLPLFIKQALNKTFDSNKIYHAHWFLSGLALSYFKNAKFVVTMHDVSLLHIHEGDQWFMKYYKWAINRFKERRVPIIVVSESAKKDTILHAKYPEELVHVIHNGINFDQFYPSKTIERSENEFNIIYTGGLGERKNLQLLLRAFQAIEKKYPFVKLRIAGMYPERTVYPKIAEALELKNVIFEGYIPDEKLIDFYHKGDLLVFPSLYEGFGFAPLEAMASSVPVLSAKGGSLREVVGEGGDFFDYDVDDLQLKISNIIDDESYRQDLIKRGSLWVKKFTWEESVRKTKEVYKSVS</sequence>
<comment type="caution">
    <text evidence="4">The sequence shown here is derived from an EMBL/GenBank/DDBJ whole genome shotgun (WGS) entry which is preliminary data.</text>
</comment>
<keyword evidence="5" id="KW-1185">Reference proteome</keyword>
<dbReference type="Proteomes" id="UP000576082">
    <property type="component" value="Unassembled WGS sequence"/>
</dbReference>
<dbReference type="GO" id="GO:0016757">
    <property type="term" value="F:glycosyltransferase activity"/>
    <property type="evidence" value="ECO:0007669"/>
    <property type="project" value="InterPro"/>
</dbReference>
<dbReference type="RefSeq" id="WP_169657130.1">
    <property type="nucleotide sequence ID" value="NZ_JABANE010000030.1"/>
</dbReference>
<dbReference type="InterPro" id="IPR001296">
    <property type="entry name" value="Glyco_trans_1"/>
</dbReference>
<evidence type="ECO:0000259" key="3">
    <source>
        <dbReference type="Pfam" id="PF13439"/>
    </source>
</evidence>
<accession>A0A7X9RUA5</accession>
<keyword evidence="1 4" id="KW-0808">Transferase</keyword>
<dbReference type="Gene3D" id="3.40.50.2000">
    <property type="entry name" value="Glycogen Phosphorylase B"/>
    <property type="match status" value="2"/>
</dbReference>
<dbReference type="CDD" id="cd03809">
    <property type="entry name" value="GT4_MtfB-like"/>
    <property type="match status" value="1"/>
</dbReference>
<dbReference type="SUPFAM" id="SSF53756">
    <property type="entry name" value="UDP-Glycosyltransferase/glycogen phosphorylase"/>
    <property type="match status" value="1"/>
</dbReference>
<feature type="domain" description="Glycosyl transferase family 1" evidence="2">
    <location>
        <begin position="187"/>
        <end position="341"/>
    </location>
</feature>
<dbReference type="InterPro" id="IPR028098">
    <property type="entry name" value="Glyco_trans_4-like_N"/>
</dbReference>
<dbReference type="AlphaFoldDB" id="A0A7X9RUA5"/>
<reference evidence="4 5" key="1">
    <citation type="submission" date="2020-04" db="EMBL/GenBank/DDBJ databases">
        <title>Flammeovirga sp. SR4, a novel species isolated from seawater.</title>
        <authorList>
            <person name="Wang X."/>
        </authorList>
    </citation>
    <scope>NUCLEOTIDE SEQUENCE [LARGE SCALE GENOMIC DNA]</scope>
    <source>
        <strain evidence="4 5">ATCC 23126</strain>
    </source>
</reference>
<dbReference type="Pfam" id="PF00534">
    <property type="entry name" value="Glycos_transf_1"/>
    <property type="match status" value="1"/>
</dbReference>
<evidence type="ECO:0000313" key="5">
    <source>
        <dbReference type="Proteomes" id="UP000576082"/>
    </source>
</evidence>
<protein>
    <submittedName>
        <fullName evidence="4">Glycosyltransferase family 4 protein</fullName>
    </submittedName>
</protein>
<dbReference type="PANTHER" id="PTHR46401:SF2">
    <property type="entry name" value="GLYCOSYLTRANSFERASE WBBK-RELATED"/>
    <property type="match status" value="1"/>
</dbReference>
<gene>
    <name evidence="4" type="ORF">HHU12_12770</name>
</gene>
<evidence type="ECO:0000313" key="4">
    <source>
        <dbReference type="EMBL" id="NME68838.1"/>
    </source>
</evidence>
<evidence type="ECO:0000259" key="2">
    <source>
        <dbReference type="Pfam" id="PF00534"/>
    </source>
</evidence>
<dbReference type="Pfam" id="PF13439">
    <property type="entry name" value="Glyco_transf_4"/>
    <property type="match status" value="1"/>
</dbReference>
<organism evidence="4 5">
    <name type="scientific">Flammeovirga aprica JL-4</name>
    <dbReference type="NCBI Taxonomy" id="694437"/>
    <lineage>
        <taxon>Bacteria</taxon>
        <taxon>Pseudomonadati</taxon>
        <taxon>Bacteroidota</taxon>
        <taxon>Cytophagia</taxon>
        <taxon>Cytophagales</taxon>
        <taxon>Flammeovirgaceae</taxon>
        <taxon>Flammeovirga</taxon>
    </lineage>
</organism>
<dbReference type="PANTHER" id="PTHR46401">
    <property type="entry name" value="GLYCOSYLTRANSFERASE WBBK-RELATED"/>
    <property type="match status" value="1"/>
</dbReference>
<name>A0A7X9RUA5_9BACT</name>
<evidence type="ECO:0000256" key="1">
    <source>
        <dbReference type="ARBA" id="ARBA00022679"/>
    </source>
</evidence>